<evidence type="ECO:0000256" key="4">
    <source>
        <dbReference type="ARBA" id="ARBA00022729"/>
    </source>
</evidence>
<keyword evidence="3" id="KW-0479">Metal-binding</keyword>
<keyword evidence="6" id="KW-0106">Calcium</keyword>
<keyword evidence="7" id="KW-1015">Disulfide bond</keyword>
<dbReference type="Proteomes" id="UP000738349">
    <property type="component" value="Unassembled WGS sequence"/>
</dbReference>
<protein>
    <recommendedName>
        <fullName evidence="8">Carboxylic ester hydrolase</fullName>
        <ecNumber evidence="8">3.1.1.-</ecNumber>
    </recommendedName>
</protein>
<keyword evidence="10" id="KW-1185">Reference proteome</keyword>
<comment type="similarity">
    <text evidence="1 8">Belongs to the tannase family.</text>
</comment>
<evidence type="ECO:0000256" key="7">
    <source>
        <dbReference type="ARBA" id="ARBA00023157"/>
    </source>
</evidence>
<dbReference type="AlphaFoldDB" id="A0A9P9D934"/>
<organism evidence="9 10">
    <name type="scientific">Dactylonectria macrodidyma</name>
    <dbReference type="NCBI Taxonomy" id="307937"/>
    <lineage>
        <taxon>Eukaryota</taxon>
        <taxon>Fungi</taxon>
        <taxon>Dikarya</taxon>
        <taxon>Ascomycota</taxon>
        <taxon>Pezizomycotina</taxon>
        <taxon>Sordariomycetes</taxon>
        <taxon>Hypocreomycetidae</taxon>
        <taxon>Hypocreales</taxon>
        <taxon>Nectriaceae</taxon>
        <taxon>Dactylonectria</taxon>
    </lineage>
</organism>
<keyword evidence="5 8" id="KW-0378">Hydrolase</keyword>
<keyword evidence="4" id="KW-0732">Signal</keyword>
<dbReference type="SUPFAM" id="SSF53474">
    <property type="entry name" value="alpha/beta-Hydrolases"/>
    <property type="match status" value="2"/>
</dbReference>
<evidence type="ECO:0000256" key="3">
    <source>
        <dbReference type="ARBA" id="ARBA00022723"/>
    </source>
</evidence>
<dbReference type="Gene3D" id="3.40.50.1820">
    <property type="entry name" value="alpha/beta hydrolase"/>
    <property type="match status" value="1"/>
</dbReference>
<evidence type="ECO:0000313" key="10">
    <source>
        <dbReference type="Proteomes" id="UP000738349"/>
    </source>
</evidence>
<dbReference type="PANTHER" id="PTHR33938">
    <property type="entry name" value="FERULOYL ESTERASE B-RELATED"/>
    <property type="match status" value="1"/>
</dbReference>
<evidence type="ECO:0000256" key="1">
    <source>
        <dbReference type="ARBA" id="ARBA00006249"/>
    </source>
</evidence>
<comment type="caution">
    <text evidence="9">The sequence shown here is derived from an EMBL/GenBank/DDBJ whole genome shotgun (WGS) entry which is preliminary data.</text>
</comment>
<dbReference type="EC" id="3.1.1.-" evidence="8"/>
<dbReference type="GO" id="GO:0046872">
    <property type="term" value="F:metal ion binding"/>
    <property type="evidence" value="ECO:0007669"/>
    <property type="project" value="UniProtKB-KW"/>
</dbReference>
<dbReference type="Pfam" id="PF07519">
    <property type="entry name" value="Tannase"/>
    <property type="match status" value="1"/>
</dbReference>
<keyword evidence="2" id="KW-0719">Serine esterase</keyword>
<dbReference type="InterPro" id="IPR011118">
    <property type="entry name" value="Tannase/feruloyl_esterase"/>
</dbReference>
<sequence>MLGGRLLASACVSATFANISLPGAEILSTNARLVTNFSATGLSAYRFTQPTRQLTNATFCNVTITYTHPGQDDEIGVETWLPVNNWNNRFQAVGGGGWVAGRFFLSYGNMYGALADGYATSTTDAGLLPLGSLEASTWALASPGNVNLYNLNNLASVSLNDQALISKSVIKRFYGKGADYSYWNGCSQGGRQGLMLAQRYPNAYDGIAAGAPAINWVEFLPSIQWPQQVMNEMNQYPFSCELDALTAAAISVCDSLDGVEDNIIGEAVECLNQFDPFSMVGTTIYCNQTDNNIDISKAAAVVVNATWNGMVTENGKSTWFGVLPGSDLTGTSPASYGQPGIAATNCTSGSCVGLPSVLGLQWLQLFVVKDPKFDFTTLTRKQFDRLAHLSKSVYDSVIGTSDPDLSSFREAGGKLVTFHGIADNIIPIQGSEQYYNAVNLTVGTVRDFYRYYEAPGLGHCFGGRAGQPTSLFDQLRAWVENGTAPESSPYTITDQTGATQNRILCPYPEKAVFDTTCRDSAKATCFSCA</sequence>
<dbReference type="OrthoDB" id="3039123at2759"/>
<accession>A0A9P9D934</accession>
<proteinExistence type="inferred from homology"/>
<name>A0A9P9D934_9HYPO</name>
<evidence type="ECO:0000256" key="8">
    <source>
        <dbReference type="RuleBase" id="RU361238"/>
    </source>
</evidence>
<reference evidence="9" key="1">
    <citation type="journal article" date="2021" name="Nat. Commun.">
        <title>Genetic determinants of endophytism in the Arabidopsis root mycobiome.</title>
        <authorList>
            <person name="Mesny F."/>
            <person name="Miyauchi S."/>
            <person name="Thiergart T."/>
            <person name="Pickel B."/>
            <person name="Atanasova L."/>
            <person name="Karlsson M."/>
            <person name="Huettel B."/>
            <person name="Barry K.W."/>
            <person name="Haridas S."/>
            <person name="Chen C."/>
            <person name="Bauer D."/>
            <person name="Andreopoulos W."/>
            <person name="Pangilinan J."/>
            <person name="LaButti K."/>
            <person name="Riley R."/>
            <person name="Lipzen A."/>
            <person name="Clum A."/>
            <person name="Drula E."/>
            <person name="Henrissat B."/>
            <person name="Kohler A."/>
            <person name="Grigoriev I.V."/>
            <person name="Martin F.M."/>
            <person name="Hacquard S."/>
        </authorList>
    </citation>
    <scope>NUCLEOTIDE SEQUENCE</scope>
    <source>
        <strain evidence="9">MPI-CAGE-AT-0147</strain>
    </source>
</reference>
<evidence type="ECO:0000313" key="9">
    <source>
        <dbReference type="EMBL" id="KAH7114657.1"/>
    </source>
</evidence>
<dbReference type="GO" id="GO:0030600">
    <property type="term" value="F:feruloyl esterase activity"/>
    <property type="evidence" value="ECO:0007669"/>
    <property type="project" value="UniProtKB-ARBA"/>
</dbReference>
<evidence type="ECO:0000256" key="6">
    <source>
        <dbReference type="ARBA" id="ARBA00022837"/>
    </source>
</evidence>
<dbReference type="PANTHER" id="PTHR33938:SF13">
    <property type="entry name" value="CARBOXYLIC ESTER HYDROLASE"/>
    <property type="match status" value="1"/>
</dbReference>
<gene>
    <name evidence="9" type="ORF">EDB81DRAFT_669710</name>
</gene>
<dbReference type="InterPro" id="IPR029058">
    <property type="entry name" value="AB_hydrolase_fold"/>
</dbReference>
<evidence type="ECO:0000256" key="2">
    <source>
        <dbReference type="ARBA" id="ARBA00022487"/>
    </source>
</evidence>
<dbReference type="EMBL" id="JAGMUV010000032">
    <property type="protein sequence ID" value="KAH7114657.1"/>
    <property type="molecule type" value="Genomic_DNA"/>
</dbReference>
<evidence type="ECO:0000256" key="5">
    <source>
        <dbReference type="ARBA" id="ARBA00022801"/>
    </source>
</evidence>